<evidence type="ECO:0000313" key="1">
    <source>
        <dbReference type="EMBL" id="RRJ94167.1"/>
    </source>
</evidence>
<dbReference type="Pfam" id="PF19852">
    <property type="entry name" value="DUF6327"/>
    <property type="match status" value="1"/>
</dbReference>
<evidence type="ECO:0000313" key="2">
    <source>
        <dbReference type="Proteomes" id="UP000271937"/>
    </source>
</evidence>
<keyword evidence="2" id="KW-1185">Reference proteome</keyword>
<accession>A0A3P3WHP3</accession>
<comment type="caution">
    <text evidence="1">The sequence shown here is derived from an EMBL/GenBank/DDBJ whole genome shotgun (WGS) entry which is preliminary data.</text>
</comment>
<name>A0A3P3WHP3_9FLAO</name>
<gene>
    <name evidence="1" type="ORF">EG849_01465</name>
</gene>
<dbReference type="RefSeq" id="WP_125011309.1">
    <property type="nucleotide sequence ID" value="NZ_RQVR01000001.1"/>
</dbReference>
<dbReference type="InterPro" id="IPR046290">
    <property type="entry name" value="DUF6327"/>
</dbReference>
<evidence type="ECO:0008006" key="3">
    <source>
        <dbReference type="Google" id="ProtNLM"/>
    </source>
</evidence>
<proteinExistence type="predicted"/>
<dbReference type="OrthoDB" id="1150607at2"/>
<dbReference type="EMBL" id="RQVR01000001">
    <property type="protein sequence ID" value="RRJ94167.1"/>
    <property type="molecule type" value="Genomic_DNA"/>
</dbReference>
<dbReference type="AlphaFoldDB" id="A0A3P3WHP3"/>
<protein>
    <recommendedName>
        <fullName evidence="3">Glutaminyl-tRNA synthetase</fullName>
    </recommendedName>
</protein>
<sequence length="81" mass="9092">MEITKTYASYEEINKELEILKVEKDLAFEKMQLSFMETKDSFTAKNIVGTVPGMALNVIGALSGPLKNVGIAYLTKKIFRM</sequence>
<dbReference type="Proteomes" id="UP000271937">
    <property type="component" value="Unassembled WGS sequence"/>
</dbReference>
<reference evidence="1 2" key="1">
    <citation type="submission" date="2018-11" db="EMBL/GenBank/DDBJ databases">
        <title>Flavobacterium sp. nov., YIM 102600 draft genome.</title>
        <authorList>
            <person name="Li G."/>
            <person name="Jiang Y."/>
        </authorList>
    </citation>
    <scope>NUCLEOTIDE SEQUENCE [LARGE SCALE GENOMIC DNA]</scope>
    <source>
        <strain evidence="1 2">YIM 102600</strain>
    </source>
</reference>
<organism evidence="1 2">
    <name type="scientific">Flavobacterium macacae</name>
    <dbReference type="NCBI Taxonomy" id="2488993"/>
    <lineage>
        <taxon>Bacteria</taxon>
        <taxon>Pseudomonadati</taxon>
        <taxon>Bacteroidota</taxon>
        <taxon>Flavobacteriia</taxon>
        <taxon>Flavobacteriales</taxon>
        <taxon>Flavobacteriaceae</taxon>
        <taxon>Flavobacterium</taxon>
    </lineage>
</organism>